<evidence type="ECO:0000313" key="2">
    <source>
        <dbReference type="EMBL" id="KAH1185798.1"/>
    </source>
</evidence>
<name>A0A9D3XUW1_9SAUR</name>
<evidence type="ECO:0000313" key="3">
    <source>
        <dbReference type="Proteomes" id="UP000827986"/>
    </source>
</evidence>
<organism evidence="2 3">
    <name type="scientific">Mauremys mutica</name>
    <name type="common">yellowpond turtle</name>
    <dbReference type="NCBI Taxonomy" id="74926"/>
    <lineage>
        <taxon>Eukaryota</taxon>
        <taxon>Metazoa</taxon>
        <taxon>Chordata</taxon>
        <taxon>Craniata</taxon>
        <taxon>Vertebrata</taxon>
        <taxon>Euteleostomi</taxon>
        <taxon>Archelosauria</taxon>
        <taxon>Testudinata</taxon>
        <taxon>Testudines</taxon>
        <taxon>Cryptodira</taxon>
        <taxon>Durocryptodira</taxon>
        <taxon>Testudinoidea</taxon>
        <taxon>Geoemydidae</taxon>
        <taxon>Geoemydinae</taxon>
        <taxon>Mauremys</taxon>
    </lineage>
</organism>
<gene>
    <name evidence="2" type="ORF">KIL84_018547</name>
</gene>
<accession>A0A9D3XUW1</accession>
<dbReference type="EMBL" id="JAHDVG010000463">
    <property type="protein sequence ID" value="KAH1185798.1"/>
    <property type="molecule type" value="Genomic_DNA"/>
</dbReference>
<feature type="region of interest" description="Disordered" evidence="1">
    <location>
        <begin position="1"/>
        <end position="38"/>
    </location>
</feature>
<proteinExistence type="predicted"/>
<keyword evidence="3" id="KW-1185">Reference proteome</keyword>
<dbReference type="AlphaFoldDB" id="A0A9D3XUW1"/>
<sequence>MREAEDKFPEGQGEEMNSADKTEARHNQAVAPTLEVTRKGENKDDMKGICLFRLDFFISEIPVLSELEDPVVTGKLVKWDNRVKTELLRCGGILSQTDENSLVFV</sequence>
<protein>
    <submittedName>
        <fullName evidence="2">Uncharacterized protein</fullName>
    </submittedName>
</protein>
<reference evidence="2" key="1">
    <citation type="submission" date="2021-09" db="EMBL/GenBank/DDBJ databases">
        <title>The genome of Mauremys mutica provides insights into the evolution of semi-aquatic lifestyle.</title>
        <authorList>
            <person name="Gong S."/>
            <person name="Gao Y."/>
        </authorList>
    </citation>
    <scope>NUCLEOTIDE SEQUENCE</scope>
    <source>
        <strain evidence="2">MM-2020</strain>
        <tissue evidence="2">Muscle</tissue>
    </source>
</reference>
<comment type="caution">
    <text evidence="2">The sequence shown here is derived from an EMBL/GenBank/DDBJ whole genome shotgun (WGS) entry which is preliminary data.</text>
</comment>
<dbReference type="Proteomes" id="UP000827986">
    <property type="component" value="Unassembled WGS sequence"/>
</dbReference>
<evidence type="ECO:0000256" key="1">
    <source>
        <dbReference type="SAM" id="MobiDB-lite"/>
    </source>
</evidence>